<proteinExistence type="predicted"/>
<reference evidence="2 3" key="1">
    <citation type="submission" date="2016-05" db="EMBL/GenBank/DDBJ databases">
        <title>A degradative enzymes factory behind the ericoid mycorrhizal symbiosis.</title>
        <authorList>
            <consortium name="DOE Joint Genome Institute"/>
            <person name="Martino E."/>
            <person name="Morin E."/>
            <person name="Grelet G."/>
            <person name="Kuo A."/>
            <person name="Kohler A."/>
            <person name="Daghino S."/>
            <person name="Barry K."/>
            <person name="Choi C."/>
            <person name="Cichocki N."/>
            <person name="Clum A."/>
            <person name="Copeland A."/>
            <person name="Hainaut M."/>
            <person name="Haridas S."/>
            <person name="Labutti K."/>
            <person name="Lindquist E."/>
            <person name="Lipzen A."/>
            <person name="Khouja H.-R."/>
            <person name="Murat C."/>
            <person name="Ohm R."/>
            <person name="Olson A."/>
            <person name="Spatafora J."/>
            <person name="Veneault-Fourrey C."/>
            <person name="Henrissat B."/>
            <person name="Grigoriev I."/>
            <person name="Martin F."/>
            <person name="Perotto S."/>
        </authorList>
    </citation>
    <scope>NUCLEOTIDE SEQUENCE [LARGE SCALE GENOMIC DNA]</scope>
    <source>
        <strain evidence="2 3">UAMH 7357</strain>
    </source>
</reference>
<evidence type="ECO:0000256" key="1">
    <source>
        <dbReference type="SAM" id="Phobius"/>
    </source>
</evidence>
<sequence length="172" mass="19814">MSKSKGSEDLMFTVWHWFCAFFIGAGRHSFYHLRLCKILLYFLEVGVNWDCYLLFRSDVVDSSKKSETERNPTHLITLQSLMRQLNPSNLPELLELMEKPGNPLKIPSSFYLEDYITFDFGMVGGQRFKDLGLNLPLPLGSKICAIVCGGKWMHRRTQIFANGYYDVLDSSI</sequence>
<keyword evidence="1" id="KW-0812">Transmembrane</keyword>
<keyword evidence="1" id="KW-0472">Membrane</keyword>
<dbReference type="EMBL" id="KZ613561">
    <property type="protein sequence ID" value="PMD12204.1"/>
    <property type="molecule type" value="Genomic_DNA"/>
</dbReference>
<dbReference type="AlphaFoldDB" id="A0A2J6PDY3"/>
<dbReference type="Proteomes" id="UP000235672">
    <property type="component" value="Unassembled WGS sequence"/>
</dbReference>
<gene>
    <name evidence="2" type="ORF">NA56DRAFT_713415</name>
</gene>
<evidence type="ECO:0000313" key="2">
    <source>
        <dbReference type="EMBL" id="PMD12204.1"/>
    </source>
</evidence>
<keyword evidence="3" id="KW-1185">Reference proteome</keyword>
<keyword evidence="1" id="KW-1133">Transmembrane helix</keyword>
<evidence type="ECO:0000313" key="3">
    <source>
        <dbReference type="Proteomes" id="UP000235672"/>
    </source>
</evidence>
<protein>
    <submittedName>
        <fullName evidence="2">Uncharacterized protein</fullName>
    </submittedName>
</protein>
<feature type="transmembrane region" description="Helical" evidence="1">
    <location>
        <begin position="12"/>
        <end position="32"/>
    </location>
</feature>
<organism evidence="2 3">
    <name type="scientific">Hyaloscypha hepaticicola</name>
    <dbReference type="NCBI Taxonomy" id="2082293"/>
    <lineage>
        <taxon>Eukaryota</taxon>
        <taxon>Fungi</taxon>
        <taxon>Dikarya</taxon>
        <taxon>Ascomycota</taxon>
        <taxon>Pezizomycotina</taxon>
        <taxon>Leotiomycetes</taxon>
        <taxon>Helotiales</taxon>
        <taxon>Hyaloscyphaceae</taxon>
        <taxon>Hyaloscypha</taxon>
    </lineage>
</organism>
<name>A0A2J6PDY3_9HELO</name>
<accession>A0A2J6PDY3</accession>